<name>A0A4Z0F5F9_9GAMM</name>
<evidence type="ECO:0000313" key="1">
    <source>
        <dbReference type="EMBL" id="TFZ81179.1"/>
    </source>
</evidence>
<organism evidence="1 2">
    <name type="scientific">Candidatus Macondimonas diazotrophica</name>
    <dbReference type="NCBI Taxonomy" id="2305248"/>
    <lineage>
        <taxon>Bacteria</taxon>
        <taxon>Pseudomonadati</taxon>
        <taxon>Pseudomonadota</taxon>
        <taxon>Gammaproteobacteria</taxon>
        <taxon>Chromatiales</taxon>
        <taxon>Ectothiorhodospiraceae</taxon>
        <taxon>Candidatus Macondimonas</taxon>
    </lineage>
</organism>
<accession>A0A4Z0F5F9</accession>
<dbReference type="InterPro" id="IPR053058">
    <property type="entry name" value="Mulikevirus_tape_measure"/>
</dbReference>
<sequence length="224" mass="21945">MAEISVDVKLSGAQQAETALESLDNAATSAARSAGALGSATRQAGGGVSDLAAKSASAAKSAAGVGAAASGATKGITSMGAAITAAVGPLVAFAAAAASVTAVFGNIVEFDKLSGQVKTVTGDAKSAAIAMAGLQAIATELPAELSDLTESFVKLQARGFDTTSESMRRISDLAAALGGSFGQVSEAITDLAVGQTMRMESLGISVTQNNGKIQLSFGKTALEV</sequence>
<dbReference type="EMBL" id="SRIO01000039">
    <property type="protein sequence ID" value="TFZ81179.1"/>
    <property type="molecule type" value="Genomic_DNA"/>
</dbReference>
<dbReference type="PANTHER" id="PTHR38812:SF2">
    <property type="entry name" value="MU-LIKE PROPHAGE FLUMU PROTEIN GP42"/>
    <property type="match status" value="1"/>
</dbReference>
<dbReference type="AlphaFoldDB" id="A0A4Z0F5F9"/>
<gene>
    <name evidence="1" type="ORF">E4680_13460</name>
</gene>
<dbReference type="PANTHER" id="PTHR38812">
    <property type="entry name" value="MU-LIKE PROPHAGE FLUMU PROTEIN GP42"/>
    <property type="match status" value="1"/>
</dbReference>
<feature type="non-terminal residue" evidence="1">
    <location>
        <position position="224"/>
    </location>
</feature>
<proteinExistence type="predicted"/>
<dbReference type="RefSeq" id="WP_135282939.1">
    <property type="nucleotide sequence ID" value="NZ_SRIO01000039.1"/>
</dbReference>
<protein>
    <submittedName>
        <fullName evidence="1">Uncharacterized protein</fullName>
    </submittedName>
</protein>
<reference evidence="1 2" key="1">
    <citation type="journal article" date="2019" name="ISME J.">
        <title>Candidatus Macondimonas diazotrophica, a novel gammaproteobacterial genus dominating crude-oil-contaminated coastal sediments.</title>
        <authorList>
            <person name="Karthikeyan S."/>
            <person name="Konstantinidis K."/>
        </authorList>
    </citation>
    <scope>NUCLEOTIDE SEQUENCE [LARGE SCALE GENOMIC DNA]</scope>
    <source>
        <strain evidence="1 2">KTK01</strain>
    </source>
</reference>
<comment type="caution">
    <text evidence="1">The sequence shown here is derived from an EMBL/GenBank/DDBJ whole genome shotgun (WGS) entry which is preliminary data.</text>
</comment>
<keyword evidence="2" id="KW-1185">Reference proteome</keyword>
<dbReference type="Proteomes" id="UP000297890">
    <property type="component" value="Unassembled WGS sequence"/>
</dbReference>
<evidence type="ECO:0000313" key="2">
    <source>
        <dbReference type="Proteomes" id="UP000297890"/>
    </source>
</evidence>